<evidence type="ECO:0000256" key="10">
    <source>
        <dbReference type="ARBA" id="ARBA00023052"/>
    </source>
</evidence>
<dbReference type="GO" id="GO:0005829">
    <property type="term" value="C:cytosol"/>
    <property type="evidence" value="ECO:0007669"/>
    <property type="project" value="TreeGrafter"/>
</dbReference>
<evidence type="ECO:0000256" key="11">
    <source>
        <dbReference type="ARBA" id="ARBA00023229"/>
    </source>
</evidence>
<dbReference type="Pfam" id="PF02780">
    <property type="entry name" value="Transketolase_C"/>
    <property type="match status" value="1"/>
</dbReference>
<protein>
    <recommendedName>
        <fullName evidence="5">1-deoxy-D-xylulose-5-phosphate synthase</fullName>
        <ecNumber evidence="5">2.2.1.7</ecNumber>
    </recommendedName>
</protein>
<dbReference type="GO" id="GO:0019288">
    <property type="term" value="P:isopentenyl diphosphate biosynthetic process, methylerythritol 4-phosphate pathway"/>
    <property type="evidence" value="ECO:0007669"/>
    <property type="project" value="TreeGrafter"/>
</dbReference>
<evidence type="ECO:0000256" key="9">
    <source>
        <dbReference type="ARBA" id="ARBA00022977"/>
    </source>
</evidence>
<dbReference type="SUPFAM" id="SSF52518">
    <property type="entry name" value="Thiamin diphosphate-binding fold (THDP-binding)"/>
    <property type="match status" value="2"/>
</dbReference>
<dbReference type="GO" id="GO:0008661">
    <property type="term" value="F:1-deoxy-D-xylulose-5-phosphate synthase activity"/>
    <property type="evidence" value="ECO:0007669"/>
    <property type="project" value="UniProtKB-EC"/>
</dbReference>
<comment type="cofactor">
    <cofactor evidence="1">
        <name>Mg(2+)</name>
        <dbReference type="ChEBI" id="CHEBI:18420"/>
    </cofactor>
</comment>
<keyword evidence="7" id="KW-0479">Metal-binding</keyword>
<evidence type="ECO:0000313" key="13">
    <source>
        <dbReference type="EMBL" id="QFJ56409.1"/>
    </source>
</evidence>
<dbReference type="GO" id="GO:0046872">
    <property type="term" value="F:metal ion binding"/>
    <property type="evidence" value="ECO:0007669"/>
    <property type="project" value="UniProtKB-KW"/>
</dbReference>
<sequence>MYEILKNIDSPADVKKLSADDLENLAGEMREALFNRLTKIGGHFGPNFGMVEATIALHYVFDSPKDKFVFDVSHQSYPHKLLTGRRNGYIDDARFTEDSGYTNPEESEHDFFNIGHTSTSIALAAGLAKARDLKKDKENIIAIIGDGSLSGGEAMEALNVAGEMNTNFIIIVNDNEMAIAETHGGMYKNLAELRESNGMAENNIFKAYGLDYIYEENGNDIQSMIALFEKVKDINHPIVLHIHTKKGLGYALAEENKEAWHWTLPFDRETGKPTISFGDGESYTDITIKYIIDKAKADKDFLVITPSMPGAIGLTPEVRAELGEQYLDVGIAEEAAVAIASGVAKNGAKPLVVTNMTFMQRAYDQISQDVCINNNPVTMLLNYSSFDGLTDVTHLGIFGLAAFTNIPNLVVLAPSSAEEYSNMLAWSVDQNEHPVMILVPGNQVTHRAADASYSTIDKYKVELSGEKVAILALGDFYQRGEALADTIKSEMGFTPTLINPRFASGVDKELLEKLKSNHQVIVTLEDGIVEGGFGQKIASFYGSSDTKVLNYGLDKEFYDRYNPEDLIKSVGMSTEQIVEDIKNIIK</sequence>
<dbReference type="GO" id="GO:0009228">
    <property type="term" value="P:thiamine biosynthetic process"/>
    <property type="evidence" value="ECO:0007669"/>
    <property type="project" value="UniProtKB-KW"/>
</dbReference>
<dbReference type="NCBIfam" id="NF003933">
    <property type="entry name" value="PRK05444.2-2"/>
    <property type="match status" value="1"/>
</dbReference>
<dbReference type="GO" id="GO:0016114">
    <property type="term" value="P:terpenoid biosynthetic process"/>
    <property type="evidence" value="ECO:0007669"/>
    <property type="project" value="InterPro"/>
</dbReference>
<comment type="pathway">
    <text evidence="2">Metabolic intermediate biosynthesis; 1-deoxy-D-xylulose 5-phosphate biosynthesis; 1-deoxy-D-xylulose 5-phosphate from D-glyceraldehyde 3-phosphate and pyruvate: step 1/1.</text>
</comment>
<accession>A0A5P6VVX4</accession>
<evidence type="ECO:0000256" key="5">
    <source>
        <dbReference type="ARBA" id="ARBA00013150"/>
    </source>
</evidence>
<comment type="subunit">
    <text evidence="4">Homodimer.</text>
</comment>
<dbReference type="OrthoDB" id="9803371at2"/>
<dbReference type="Proteomes" id="UP000327030">
    <property type="component" value="Chromosome PxyII"/>
</dbReference>
<dbReference type="RefSeq" id="WP_151626080.1">
    <property type="nucleotide sequence ID" value="NZ_CP043030.1"/>
</dbReference>
<evidence type="ECO:0000256" key="2">
    <source>
        <dbReference type="ARBA" id="ARBA00004980"/>
    </source>
</evidence>
<dbReference type="EMBL" id="CP043030">
    <property type="protein sequence ID" value="QFJ56409.1"/>
    <property type="molecule type" value="Genomic_DNA"/>
</dbReference>
<evidence type="ECO:0000256" key="7">
    <source>
        <dbReference type="ARBA" id="ARBA00022723"/>
    </source>
</evidence>
<dbReference type="CDD" id="cd02007">
    <property type="entry name" value="TPP_DXS"/>
    <property type="match status" value="1"/>
</dbReference>
<dbReference type="FunFam" id="3.40.50.970:FF:000010">
    <property type="entry name" value="1-deoxy-D-xylulose-5-phosphate synthase"/>
    <property type="match status" value="1"/>
</dbReference>
<dbReference type="KEGG" id="pxv:FXF36_15980"/>
<keyword evidence="8" id="KW-0460">Magnesium</keyword>
<evidence type="ECO:0000256" key="8">
    <source>
        <dbReference type="ARBA" id="ARBA00022842"/>
    </source>
</evidence>
<evidence type="ECO:0000259" key="12">
    <source>
        <dbReference type="SMART" id="SM00861"/>
    </source>
</evidence>
<dbReference type="Pfam" id="PF02779">
    <property type="entry name" value="Transket_pyr"/>
    <property type="match status" value="1"/>
</dbReference>
<evidence type="ECO:0000256" key="3">
    <source>
        <dbReference type="ARBA" id="ARBA00011081"/>
    </source>
</evidence>
<reference evidence="14" key="1">
    <citation type="submission" date="2019-08" db="EMBL/GenBank/DDBJ databases">
        <title>Complete Genome Sequence of the Polysaccharide-Degrading Rumen Bacterium Pseudobutyrivibrio xylanivorans MA3014.</title>
        <authorList>
            <person name="Palevich N."/>
            <person name="Maclean P.H."/>
            <person name="Kelly W.J."/>
            <person name="Leahy S.C."/>
            <person name="Rakonjac J."/>
            <person name="Attwood G.T."/>
        </authorList>
    </citation>
    <scope>NUCLEOTIDE SEQUENCE [LARGE SCALE GENOMIC DNA]</scope>
    <source>
        <strain evidence="14">MA3014</strain>
    </source>
</reference>
<evidence type="ECO:0000313" key="14">
    <source>
        <dbReference type="Proteomes" id="UP000327030"/>
    </source>
</evidence>
<comment type="similarity">
    <text evidence="3">Belongs to the transketolase family. DXPS subfamily.</text>
</comment>
<dbReference type="InterPro" id="IPR005477">
    <property type="entry name" value="Dxylulose-5-P_synthase"/>
</dbReference>
<name>A0A5P6VVX4_PSEXY</name>
<evidence type="ECO:0000256" key="4">
    <source>
        <dbReference type="ARBA" id="ARBA00011738"/>
    </source>
</evidence>
<dbReference type="CDD" id="cd07033">
    <property type="entry name" value="TPP_PYR_DXS_TK_like"/>
    <property type="match status" value="1"/>
</dbReference>
<dbReference type="AlphaFoldDB" id="A0A5P6VVX4"/>
<dbReference type="Pfam" id="PF13292">
    <property type="entry name" value="DXP_synthase_N"/>
    <property type="match status" value="2"/>
</dbReference>
<dbReference type="PANTHER" id="PTHR43322:SF1">
    <property type="entry name" value="1-DEOXY-D-XYLULOSE-5-PHOSPHATE SYNTHASE"/>
    <property type="match status" value="1"/>
</dbReference>
<dbReference type="EC" id="2.2.1.7" evidence="5"/>
<dbReference type="SUPFAM" id="SSF52922">
    <property type="entry name" value="TK C-terminal domain-like"/>
    <property type="match status" value="1"/>
</dbReference>
<keyword evidence="11" id="KW-0414">Isoprene biosynthesis</keyword>
<dbReference type="UniPathway" id="UPA00064">
    <property type="reaction ID" value="UER00091"/>
</dbReference>
<dbReference type="InterPro" id="IPR009014">
    <property type="entry name" value="Transketo_C/PFOR_II"/>
</dbReference>
<dbReference type="InterPro" id="IPR005475">
    <property type="entry name" value="Transketolase-like_Pyr-bd"/>
</dbReference>
<organism evidence="13 14">
    <name type="scientific">Pseudobutyrivibrio xylanivorans</name>
    <dbReference type="NCBI Taxonomy" id="185007"/>
    <lineage>
        <taxon>Bacteria</taxon>
        <taxon>Bacillati</taxon>
        <taxon>Bacillota</taxon>
        <taxon>Clostridia</taxon>
        <taxon>Lachnospirales</taxon>
        <taxon>Lachnospiraceae</taxon>
        <taxon>Pseudobutyrivibrio</taxon>
    </lineage>
</organism>
<proteinExistence type="inferred from homology"/>
<dbReference type="NCBIfam" id="NF008968">
    <property type="entry name" value="PRK12315.1"/>
    <property type="match status" value="1"/>
</dbReference>
<feature type="domain" description="Transketolase-like pyrimidine-binding" evidence="12">
    <location>
        <begin position="281"/>
        <end position="446"/>
    </location>
</feature>
<evidence type="ECO:0000256" key="1">
    <source>
        <dbReference type="ARBA" id="ARBA00001946"/>
    </source>
</evidence>
<dbReference type="InterPro" id="IPR029061">
    <property type="entry name" value="THDP-binding"/>
</dbReference>
<keyword evidence="10" id="KW-0786">Thiamine pyrophosphate</keyword>
<evidence type="ECO:0000256" key="6">
    <source>
        <dbReference type="ARBA" id="ARBA00022679"/>
    </source>
</evidence>
<dbReference type="Gene3D" id="3.40.50.970">
    <property type="match status" value="2"/>
</dbReference>
<keyword evidence="6 13" id="KW-0808">Transferase</keyword>
<keyword evidence="9" id="KW-0784">Thiamine biosynthesis</keyword>
<dbReference type="InterPro" id="IPR033248">
    <property type="entry name" value="Transketolase_C"/>
</dbReference>
<dbReference type="Gene3D" id="3.40.50.920">
    <property type="match status" value="1"/>
</dbReference>
<gene>
    <name evidence="13" type="ORF">FXF36_15980</name>
</gene>
<dbReference type="SMART" id="SM00861">
    <property type="entry name" value="Transket_pyr"/>
    <property type="match status" value="1"/>
</dbReference>
<dbReference type="PANTHER" id="PTHR43322">
    <property type="entry name" value="1-D-DEOXYXYLULOSE 5-PHOSPHATE SYNTHASE-RELATED"/>
    <property type="match status" value="1"/>
</dbReference>